<keyword evidence="4" id="KW-0804">Transcription</keyword>
<dbReference type="EMBL" id="BOMI01000057">
    <property type="protein sequence ID" value="GID74326.1"/>
    <property type="molecule type" value="Genomic_DNA"/>
</dbReference>
<reference evidence="6 7" key="1">
    <citation type="submission" date="2021-01" db="EMBL/GenBank/DDBJ databases">
        <title>Whole genome shotgun sequence of Actinoplanes deccanensis NBRC 13994.</title>
        <authorList>
            <person name="Komaki H."/>
            <person name="Tamura T."/>
        </authorList>
    </citation>
    <scope>NUCLEOTIDE SEQUENCE [LARGE SCALE GENOMIC DNA]</scope>
    <source>
        <strain evidence="6 7">NBRC 13994</strain>
    </source>
</reference>
<dbReference type="Pfam" id="PF03965">
    <property type="entry name" value="Penicillinase_R"/>
    <property type="match status" value="1"/>
</dbReference>
<protein>
    <recommendedName>
        <fullName evidence="8">CopY family transcriptional regulator</fullName>
    </recommendedName>
</protein>
<dbReference type="InterPro" id="IPR036390">
    <property type="entry name" value="WH_DNA-bd_sf"/>
</dbReference>
<gene>
    <name evidence="6" type="ORF">Ade02nite_29670</name>
</gene>
<keyword evidence="7" id="KW-1185">Reference proteome</keyword>
<evidence type="ECO:0000256" key="5">
    <source>
        <dbReference type="SAM" id="MobiDB-lite"/>
    </source>
</evidence>
<organism evidence="6 7">
    <name type="scientific">Paractinoplanes deccanensis</name>
    <dbReference type="NCBI Taxonomy" id="113561"/>
    <lineage>
        <taxon>Bacteria</taxon>
        <taxon>Bacillati</taxon>
        <taxon>Actinomycetota</taxon>
        <taxon>Actinomycetes</taxon>
        <taxon>Micromonosporales</taxon>
        <taxon>Micromonosporaceae</taxon>
        <taxon>Paractinoplanes</taxon>
    </lineage>
</organism>
<evidence type="ECO:0000256" key="3">
    <source>
        <dbReference type="ARBA" id="ARBA00023125"/>
    </source>
</evidence>
<accession>A0ABQ3Y2V5</accession>
<comment type="similarity">
    <text evidence="1">Belongs to the BlaI transcriptional regulatory family.</text>
</comment>
<evidence type="ECO:0000256" key="4">
    <source>
        <dbReference type="ARBA" id="ARBA00023163"/>
    </source>
</evidence>
<dbReference type="SUPFAM" id="SSF46785">
    <property type="entry name" value="Winged helix' DNA-binding domain"/>
    <property type="match status" value="1"/>
</dbReference>
<feature type="region of interest" description="Disordered" evidence="5">
    <location>
        <begin position="1"/>
        <end position="26"/>
    </location>
</feature>
<dbReference type="RefSeq" id="WP_203762452.1">
    <property type="nucleotide sequence ID" value="NZ_BAAABO010000006.1"/>
</dbReference>
<keyword evidence="2" id="KW-0805">Transcription regulation</keyword>
<sequence length="143" mass="15125">MTSGEGLGSRVRDGLGSRFGGGRRSGGSLEAAVLAELWRRGEPATVAEVRTAVGGDLAYNTVQTILIRLHAKGALLRRRAGRGHVYWPARDEATTAAAQMNAVLAGRPDRQAVLRQFAASLDQGDAELLRALLDDPAANSYSV</sequence>
<evidence type="ECO:0000313" key="7">
    <source>
        <dbReference type="Proteomes" id="UP000609879"/>
    </source>
</evidence>
<dbReference type="Gene3D" id="1.10.10.10">
    <property type="entry name" value="Winged helix-like DNA-binding domain superfamily/Winged helix DNA-binding domain"/>
    <property type="match status" value="1"/>
</dbReference>
<dbReference type="InterPro" id="IPR036388">
    <property type="entry name" value="WH-like_DNA-bd_sf"/>
</dbReference>
<keyword evidence="3" id="KW-0238">DNA-binding</keyword>
<dbReference type="Proteomes" id="UP000609879">
    <property type="component" value="Unassembled WGS sequence"/>
</dbReference>
<evidence type="ECO:0000313" key="6">
    <source>
        <dbReference type="EMBL" id="GID74326.1"/>
    </source>
</evidence>
<name>A0ABQ3Y2V5_9ACTN</name>
<evidence type="ECO:0000256" key="1">
    <source>
        <dbReference type="ARBA" id="ARBA00011046"/>
    </source>
</evidence>
<proteinExistence type="inferred from homology"/>
<dbReference type="InterPro" id="IPR005650">
    <property type="entry name" value="BlaI_family"/>
</dbReference>
<evidence type="ECO:0000256" key="2">
    <source>
        <dbReference type="ARBA" id="ARBA00023015"/>
    </source>
</evidence>
<evidence type="ECO:0008006" key="8">
    <source>
        <dbReference type="Google" id="ProtNLM"/>
    </source>
</evidence>
<comment type="caution">
    <text evidence="6">The sequence shown here is derived from an EMBL/GenBank/DDBJ whole genome shotgun (WGS) entry which is preliminary data.</text>
</comment>